<protein>
    <submittedName>
        <fullName evidence="7">TetR/AcrR family transcriptional regulator</fullName>
    </submittedName>
</protein>
<feature type="domain" description="HTH tetR-type" evidence="6">
    <location>
        <begin position="32"/>
        <end position="92"/>
    </location>
</feature>
<dbReference type="InterPro" id="IPR001647">
    <property type="entry name" value="HTH_TetR"/>
</dbReference>
<dbReference type="Pfam" id="PF17932">
    <property type="entry name" value="TetR_C_24"/>
    <property type="match status" value="1"/>
</dbReference>
<dbReference type="AlphaFoldDB" id="A0A848DLJ0"/>
<keyword evidence="2 4" id="KW-0238">DNA-binding</keyword>
<dbReference type="PRINTS" id="PR00455">
    <property type="entry name" value="HTHTETR"/>
</dbReference>
<evidence type="ECO:0000313" key="7">
    <source>
        <dbReference type="EMBL" id="NMH93582.1"/>
    </source>
</evidence>
<gene>
    <name evidence="7" type="ORF">HF519_18780</name>
</gene>
<dbReference type="EMBL" id="JAAXKZ010000074">
    <property type="protein sequence ID" value="NMH93582.1"/>
    <property type="molecule type" value="Genomic_DNA"/>
</dbReference>
<dbReference type="PANTHER" id="PTHR30055">
    <property type="entry name" value="HTH-TYPE TRANSCRIPTIONAL REGULATOR RUTR"/>
    <property type="match status" value="1"/>
</dbReference>
<reference evidence="7 8" key="1">
    <citation type="submission" date="2020-04" db="EMBL/GenBank/DDBJ databases">
        <authorList>
            <person name="Klaysubun C."/>
            <person name="Duangmal K."/>
            <person name="Lipun K."/>
        </authorList>
    </citation>
    <scope>NUCLEOTIDE SEQUENCE [LARGE SCALE GENOMIC DNA]</scope>
    <source>
        <strain evidence="7 8">DSM 45300</strain>
    </source>
</reference>
<feature type="region of interest" description="Disordered" evidence="5">
    <location>
        <begin position="1"/>
        <end position="32"/>
    </location>
</feature>
<dbReference type="SUPFAM" id="SSF46689">
    <property type="entry name" value="Homeodomain-like"/>
    <property type="match status" value="1"/>
</dbReference>
<dbReference type="SUPFAM" id="SSF48498">
    <property type="entry name" value="Tetracyclin repressor-like, C-terminal domain"/>
    <property type="match status" value="1"/>
</dbReference>
<feature type="DNA-binding region" description="H-T-H motif" evidence="4">
    <location>
        <begin position="55"/>
        <end position="74"/>
    </location>
</feature>
<comment type="caution">
    <text evidence="7">The sequence shown here is derived from an EMBL/GenBank/DDBJ whole genome shotgun (WGS) entry which is preliminary data.</text>
</comment>
<dbReference type="InterPro" id="IPR050109">
    <property type="entry name" value="HTH-type_TetR-like_transc_reg"/>
</dbReference>
<proteinExistence type="predicted"/>
<evidence type="ECO:0000259" key="6">
    <source>
        <dbReference type="PROSITE" id="PS50977"/>
    </source>
</evidence>
<dbReference type="InterPro" id="IPR009057">
    <property type="entry name" value="Homeodomain-like_sf"/>
</dbReference>
<dbReference type="GO" id="GO:0003700">
    <property type="term" value="F:DNA-binding transcription factor activity"/>
    <property type="evidence" value="ECO:0007669"/>
    <property type="project" value="TreeGrafter"/>
</dbReference>
<keyword evidence="3" id="KW-0804">Transcription</keyword>
<name>A0A848DLJ0_9PSEU</name>
<keyword evidence="8" id="KW-1185">Reference proteome</keyword>
<dbReference type="GO" id="GO:0000976">
    <property type="term" value="F:transcription cis-regulatory region binding"/>
    <property type="evidence" value="ECO:0007669"/>
    <property type="project" value="TreeGrafter"/>
</dbReference>
<dbReference type="InterPro" id="IPR041490">
    <property type="entry name" value="KstR2_TetR_C"/>
</dbReference>
<dbReference type="Pfam" id="PF00440">
    <property type="entry name" value="TetR_N"/>
    <property type="match status" value="1"/>
</dbReference>
<dbReference type="Gene3D" id="1.10.357.10">
    <property type="entry name" value="Tetracycline Repressor, domain 2"/>
    <property type="match status" value="1"/>
</dbReference>
<evidence type="ECO:0000256" key="3">
    <source>
        <dbReference type="ARBA" id="ARBA00023163"/>
    </source>
</evidence>
<dbReference type="PANTHER" id="PTHR30055:SF234">
    <property type="entry name" value="HTH-TYPE TRANSCRIPTIONAL REGULATOR BETI"/>
    <property type="match status" value="1"/>
</dbReference>
<evidence type="ECO:0000256" key="1">
    <source>
        <dbReference type="ARBA" id="ARBA00023015"/>
    </source>
</evidence>
<evidence type="ECO:0000256" key="5">
    <source>
        <dbReference type="SAM" id="MobiDB-lite"/>
    </source>
</evidence>
<organism evidence="7 8">
    <name type="scientific">Pseudonocardia bannensis</name>
    <dbReference type="NCBI Taxonomy" id="630973"/>
    <lineage>
        <taxon>Bacteria</taxon>
        <taxon>Bacillati</taxon>
        <taxon>Actinomycetota</taxon>
        <taxon>Actinomycetes</taxon>
        <taxon>Pseudonocardiales</taxon>
        <taxon>Pseudonocardiaceae</taxon>
        <taxon>Pseudonocardia</taxon>
    </lineage>
</organism>
<dbReference type="Proteomes" id="UP000586918">
    <property type="component" value="Unassembled WGS sequence"/>
</dbReference>
<dbReference type="PROSITE" id="PS50977">
    <property type="entry name" value="HTH_TETR_2"/>
    <property type="match status" value="1"/>
</dbReference>
<evidence type="ECO:0000256" key="4">
    <source>
        <dbReference type="PROSITE-ProRule" id="PRU00335"/>
    </source>
</evidence>
<keyword evidence="1" id="KW-0805">Transcription regulation</keyword>
<dbReference type="InterPro" id="IPR036271">
    <property type="entry name" value="Tet_transcr_reg_TetR-rel_C_sf"/>
</dbReference>
<accession>A0A848DLJ0</accession>
<evidence type="ECO:0000313" key="8">
    <source>
        <dbReference type="Proteomes" id="UP000586918"/>
    </source>
</evidence>
<sequence length="219" mass="24682">MTEGKRRGTRSRGGGDLTATDQQPASPARRAGARRAELIALASRLFRERGYHGVGMRAIAEAADMQAASLYHHFRNKEELLLEAIFVVDRDLIVDQLPILDGPGSHRERLTRLVRGHVLHIGDNRDAWWVASRELRALSPERLDAVQVYRRRYQHRIAEFIADGVRAGEFDCDDPRLATLAVLDMINGLNEWYSTSGRLSITELADRYSVMVLRQLGAP</sequence>
<dbReference type="RefSeq" id="WP_169414279.1">
    <property type="nucleotide sequence ID" value="NZ_JAAXKZ010000074.1"/>
</dbReference>
<evidence type="ECO:0000256" key="2">
    <source>
        <dbReference type="ARBA" id="ARBA00023125"/>
    </source>
</evidence>